<dbReference type="InterPro" id="IPR043129">
    <property type="entry name" value="ATPase_NBD"/>
</dbReference>
<evidence type="ECO:0008006" key="6">
    <source>
        <dbReference type="Google" id="ProtNLM"/>
    </source>
</evidence>
<protein>
    <recommendedName>
        <fullName evidence="6">Heat shock protein 70</fullName>
    </recommendedName>
</protein>
<evidence type="ECO:0000256" key="2">
    <source>
        <dbReference type="ARBA" id="ARBA00022741"/>
    </source>
</evidence>
<evidence type="ECO:0000256" key="1">
    <source>
        <dbReference type="ARBA" id="ARBA00007381"/>
    </source>
</evidence>
<dbReference type="EMBL" id="CAJOBE010034015">
    <property type="protein sequence ID" value="CAF4302496.1"/>
    <property type="molecule type" value="Genomic_DNA"/>
</dbReference>
<dbReference type="GO" id="GO:0005524">
    <property type="term" value="F:ATP binding"/>
    <property type="evidence" value="ECO:0007669"/>
    <property type="project" value="UniProtKB-KW"/>
</dbReference>
<dbReference type="Gene3D" id="3.30.420.40">
    <property type="match status" value="1"/>
</dbReference>
<comment type="similarity">
    <text evidence="1">Belongs to the heat shock protein 70 family.</text>
</comment>
<keyword evidence="3" id="KW-0067">ATP-binding</keyword>
<accession>A0A820I179</accession>
<dbReference type="SUPFAM" id="SSF53067">
    <property type="entry name" value="Actin-like ATPase domain"/>
    <property type="match status" value="1"/>
</dbReference>
<feature type="non-terminal residue" evidence="4">
    <location>
        <position position="1"/>
    </location>
</feature>
<reference evidence="4" key="1">
    <citation type="submission" date="2021-02" db="EMBL/GenBank/DDBJ databases">
        <authorList>
            <person name="Nowell W R."/>
        </authorList>
    </citation>
    <scope>NUCLEOTIDE SEQUENCE</scope>
</reference>
<evidence type="ECO:0000256" key="3">
    <source>
        <dbReference type="ARBA" id="ARBA00022840"/>
    </source>
</evidence>
<comment type="caution">
    <text evidence="4">The sequence shown here is derived from an EMBL/GenBank/DDBJ whole genome shotgun (WGS) entry which is preliminary data.</text>
</comment>
<dbReference type="Proteomes" id="UP000663874">
    <property type="component" value="Unassembled WGS sequence"/>
</dbReference>
<dbReference type="GO" id="GO:0140662">
    <property type="term" value="F:ATP-dependent protein folding chaperone"/>
    <property type="evidence" value="ECO:0007669"/>
    <property type="project" value="InterPro"/>
</dbReference>
<proteinExistence type="inferred from homology"/>
<evidence type="ECO:0000313" key="5">
    <source>
        <dbReference type="Proteomes" id="UP000663874"/>
    </source>
</evidence>
<keyword evidence="2" id="KW-0547">Nucleotide-binding</keyword>
<dbReference type="AlphaFoldDB" id="A0A820I179"/>
<gene>
    <name evidence="4" type="ORF">FNK824_LOCUS40691</name>
</gene>
<evidence type="ECO:0000313" key="4">
    <source>
        <dbReference type="EMBL" id="CAF4302496.1"/>
    </source>
</evidence>
<dbReference type="InterPro" id="IPR013126">
    <property type="entry name" value="Hsp_70_fam"/>
</dbReference>
<name>A0A820I179_9BILA</name>
<organism evidence="4 5">
    <name type="scientific">Rotaria sordida</name>
    <dbReference type="NCBI Taxonomy" id="392033"/>
    <lineage>
        <taxon>Eukaryota</taxon>
        <taxon>Metazoa</taxon>
        <taxon>Spiralia</taxon>
        <taxon>Gnathifera</taxon>
        <taxon>Rotifera</taxon>
        <taxon>Eurotatoria</taxon>
        <taxon>Bdelloidea</taxon>
        <taxon>Philodinida</taxon>
        <taxon>Philodinidae</taxon>
        <taxon>Rotaria</taxon>
    </lineage>
</organism>
<sequence>VTAEDLESVELVGGSTRISSVTQIVQDFFRKYDNNEWTLDESVAR</sequence>
<dbReference type="Pfam" id="PF00012">
    <property type="entry name" value="HSP70"/>
    <property type="match status" value="1"/>
</dbReference>